<dbReference type="GO" id="GO:0034080">
    <property type="term" value="P:CENP-A containing chromatin assembly"/>
    <property type="evidence" value="ECO:0007669"/>
    <property type="project" value="InterPro"/>
</dbReference>
<evidence type="ECO:0000313" key="1">
    <source>
        <dbReference type="EMBL" id="KAJ7316769.1"/>
    </source>
</evidence>
<keyword evidence="2" id="KW-1185">Reference proteome</keyword>
<gene>
    <name evidence="1" type="ORF">JRQ81_002931</name>
</gene>
<dbReference type="Proteomes" id="UP001142489">
    <property type="component" value="Unassembled WGS sequence"/>
</dbReference>
<dbReference type="Pfam" id="PF13096">
    <property type="entry name" value="CENP-P"/>
    <property type="match status" value="1"/>
</dbReference>
<evidence type="ECO:0000313" key="2">
    <source>
        <dbReference type="Proteomes" id="UP001142489"/>
    </source>
</evidence>
<sequence length="140" mass="15750">MKNYHSVISTPLLSDTIKGDTIKTTRLKKTLVISKTHTFQTENLSKYPDVVVLPEGESGDYMTLRNIQLPGFELMIVWKIHVNEEGKVIPALDLLHKIPISIEKANKFTSNASSWFRSMLHVLGIEASIETLIKSLCKGK</sequence>
<dbReference type="AlphaFoldDB" id="A0A9Q1AWZ7"/>
<dbReference type="PANTHER" id="PTHR28577:SF1">
    <property type="entry name" value="CENTROMERE PROTEIN P"/>
    <property type="match status" value="1"/>
</dbReference>
<dbReference type="OrthoDB" id="5976950at2759"/>
<accession>A0A9Q1AWZ7</accession>
<name>A0A9Q1AWZ7_9SAUR</name>
<dbReference type="GO" id="GO:0000775">
    <property type="term" value="C:chromosome, centromeric region"/>
    <property type="evidence" value="ECO:0007669"/>
    <property type="project" value="InterPro"/>
</dbReference>
<protein>
    <submittedName>
        <fullName evidence="1">Uncharacterized protein</fullName>
    </submittedName>
</protein>
<dbReference type="EMBL" id="JAPFRF010000011">
    <property type="protein sequence ID" value="KAJ7316769.1"/>
    <property type="molecule type" value="Genomic_DNA"/>
</dbReference>
<dbReference type="InterPro" id="IPR027801">
    <property type="entry name" value="CENP-P"/>
</dbReference>
<dbReference type="PANTHER" id="PTHR28577">
    <property type="entry name" value="CENTROMERE PROTEIN P"/>
    <property type="match status" value="1"/>
</dbReference>
<comment type="caution">
    <text evidence="1">The sequence shown here is derived from an EMBL/GenBank/DDBJ whole genome shotgun (WGS) entry which is preliminary data.</text>
</comment>
<dbReference type="GO" id="GO:0005634">
    <property type="term" value="C:nucleus"/>
    <property type="evidence" value="ECO:0007669"/>
    <property type="project" value="TreeGrafter"/>
</dbReference>
<organism evidence="1 2">
    <name type="scientific">Phrynocephalus forsythii</name>
    <dbReference type="NCBI Taxonomy" id="171643"/>
    <lineage>
        <taxon>Eukaryota</taxon>
        <taxon>Metazoa</taxon>
        <taxon>Chordata</taxon>
        <taxon>Craniata</taxon>
        <taxon>Vertebrata</taxon>
        <taxon>Euteleostomi</taxon>
        <taxon>Lepidosauria</taxon>
        <taxon>Squamata</taxon>
        <taxon>Bifurcata</taxon>
        <taxon>Unidentata</taxon>
        <taxon>Episquamata</taxon>
        <taxon>Toxicofera</taxon>
        <taxon>Iguania</taxon>
        <taxon>Acrodonta</taxon>
        <taxon>Agamidae</taxon>
        <taxon>Agaminae</taxon>
        <taxon>Phrynocephalus</taxon>
    </lineage>
</organism>
<proteinExistence type="predicted"/>
<reference evidence="1" key="1">
    <citation type="journal article" date="2023" name="DNA Res.">
        <title>Chromosome-level genome assembly of Phrynocephalus forsythii using third-generation DNA sequencing and Hi-C analysis.</title>
        <authorList>
            <person name="Qi Y."/>
            <person name="Zhao W."/>
            <person name="Zhao Y."/>
            <person name="Niu C."/>
            <person name="Cao S."/>
            <person name="Zhang Y."/>
        </authorList>
    </citation>
    <scope>NUCLEOTIDE SEQUENCE</scope>
    <source>
        <tissue evidence="1">Muscle</tissue>
    </source>
</reference>